<dbReference type="AlphaFoldDB" id="A0AA40EV08"/>
<keyword evidence="3" id="KW-1185">Reference proteome</keyword>
<dbReference type="EMBL" id="JAUKUD010000004">
    <property type="protein sequence ID" value="KAK0745959.1"/>
    <property type="molecule type" value="Genomic_DNA"/>
</dbReference>
<name>A0AA40EV08_9PEZI</name>
<feature type="region of interest" description="Disordered" evidence="1">
    <location>
        <begin position="1"/>
        <end position="65"/>
    </location>
</feature>
<gene>
    <name evidence="2" type="ORF">B0T18DRAFT_410529</name>
</gene>
<evidence type="ECO:0000313" key="3">
    <source>
        <dbReference type="Proteomes" id="UP001172155"/>
    </source>
</evidence>
<feature type="compositionally biased region" description="Polar residues" evidence="1">
    <location>
        <begin position="15"/>
        <end position="35"/>
    </location>
</feature>
<accession>A0AA40EV08</accession>
<dbReference type="Proteomes" id="UP001172155">
    <property type="component" value="Unassembled WGS sequence"/>
</dbReference>
<reference evidence="2" key="1">
    <citation type="submission" date="2023-06" db="EMBL/GenBank/DDBJ databases">
        <title>Genome-scale phylogeny and comparative genomics of the fungal order Sordariales.</title>
        <authorList>
            <consortium name="Lawrence Berkeley National Laboratory"/>
            <person name="Hensen N."/>
            <person name="Bonometti L."/>
            <person name="Westerberg I."/>
            <person name="Brannstrom I.O."/>
            <person name="Guillou S."/>
            <person name="Cros-Aarteil S."/>
            <person name="Calhoun S."/>
            <person name="Haridas S."/>
            <person name="Kuo A."/>
            <person name="Mondo S."/>
            <person name="Pangilinan J."/>
            <person name="Riley R."/>
            <person name="LaButti K."/>
            <person name="Andreopoulos B."/>
            <person name="Lipzen A."/>
            <person name="Chen C."/>
            <person name="Yanf M."/>
            <person name="Daum C."/>
            <person name="Ng V."/>
            <person name="Clum A."/>
            <person name="Steindorff A."/>
            <person name="Ohm R."/>
            <person name="Martin F."/>
            <person name="Silar P."/>
            <person name="Natvig D."/>
            <person name="Lalanne C."/>
            <person name="Gautier V."/>
            <person name="Ament-velasquez S.L."/>
            <person name="Kruys A."/>
            <person name="Hutchinson M.I."/>
            <person name="Powell A.J."/>
            <person name="Barry K."/>
            <person name="Miller A.N."/>
            <person name="Grigoriev I.V."/>
            <person name="Debuchy R."/>
            <person name="Gladieux P."/>
            <person name="Thoren M.H."/>
            <person name="Johannesson H."/>
        </authorList>
    </citation>
    <scope>NUCLEOTIDE SEQUENCE</scope>
    <source>
        <strain evidence="2">SMH3187-1</strain>
    </source>
</reference>
<comment type="caution">
    <text evidence="2">The sequence shown here is derived from an EMBL/GenBank/DDBJ whole genome shotgun (WGS) entry which is preliminary data.</text>
</comment>
<evidence type="ECO:0000256" key="1">
    <source>
        <dbReference type="SAM" id="MobiDB-lite"/>
    </source>
</evidence>
<organism evidence="2 3">
    <name type="scientific">Schizothecium vesticola</name>
    <dbReference type="NCBI Taxonomy" id="314040"/>
    <lineage>
        <taxon>Eukaryota</taxon>
        <taxon>Fungi</taxon>
        <taxon>Dikarya</taxon>
        <taxon>Ascomycota</taxon>
        <taxon>Pezizomycotina</taxon>
        <taxon>Sordariomycetes</taxon>
        <taxon>Sordariomycetidae</taxon>
        <taxon>Sordariales</taxon>
        <taxon>Schizotheciaceae</taxon>
        <taxon>Schizothecium</taxon>
    </lineage>
</organism>
<protein>
    <submittedName>
        <fullName evidence="2">Uncharacterized protein</fullName>
    </submittedName>
</protein>
<proteinExistence type="predicted"/>
<sequence>MVGAWRAQVPMPSPRRNQPSTSNLFIKVTTPTHLDTSPPRCKPLLPLDPAHRTHQIPPIDRMDSP</sequence>
<evidence type="ECO:0000313" key="2">
    <source>
        <dbReference type="EMBL" id="KAK0745959.1"/>
    </source>
</evidence>